<reference evidence="1" key="1">
    <citation type="submission" date="2020-11" db="EMBL/GenBank/DDBJ databases">
        <authorList>
            <person name="Whitehead M."/>
        </authorList>
    </citation>
    <scope>NUCLEOTIDE SEQUENCE</scope>
    <source>
        <strain evidence="1">EGII</strain>
    </source>
</reference>
<name>A0A811U632_CERCA</name>
<evidence type="ECO:0000313" key="2">
    <source>
        <dbReference type="Proteomes" id="UP000606786"/>
    </source>
</evidence>
<dbReference type="AlphaFoldDB" id="A0A811U632"/>
<accession>A0A811U632</accession>
<proteinExistence type="predicted"/>
<comment type="caution">
    <text evidence="1">The sequence shown here is derived from an EMBL/GenBank/DDBJ whole genome shotgun (WGS) entry which is preliminary data.</text>
</comment>
<keyword evidence="2" id="KW-1185">Reference proteome</keyword>
<gene>
    <name evidence="1" type="ORF">CCAP1982_LOCUS2983</name>
</gene>
<evidence type="ECO:0000313" key="1">
    <source>
        <dbReference type="EMBL" id="CAD6994221.1"/>
    </source>
</evidence>
<sequence>MLNPTSLWLVACIRLPTPILRPSTSFFFKKFALSKKSGFSLENKTLLYNATIKPIWTYGIQLWCTACVTNLNIIQRRQSKTLKTITGSPRYMRNENIHKDLQIPTIKGSTKTTPSSEPFGYFGCFLGLRNKSNAPEEKVLTSLVKSDIEPAA</sequence>
<dbReference type="Proteomes" id="UP000606786">
    <property type="component" value="Unassembled WGS sequence"/>
</dbReference>
<organism evidence="1 2">
    <name type="scientific">Ceratitis capitata</name>
    <name type="common">Mediterranean fruit fly</name>
    <name type="synonym">Tephritis capitata</name>
    <dbReference type="NCBI Taxonomy" id="7213"/>
    <lineage>
        <taxon>Eukaryota</taxon>
        <taxon>Metazoa</taxon>
        <taxon>Ecdysozoa</taxon>
        <taxon>Arthropoda</taxon>
        <taxon>Hexapoda</taxon>
        <taxon>Insecta</taxon>
        <taxon>Pterygota</taxon>
        <taxon>Neoptera</taxon>
        <taxon>Endopterygota</taxon>
        <taxon>Diptera</taxon>
        <taxon>Brachycera</taxon>
        <taxon>Muscomorpha</taxon>
        <taxon>Tephritoidea</taxon>
        <taxon>Tephritidae</taxon>
        <taxon>Ceratitis</taxon>
        <taxon>Ceratitis</taxon>
    </lineage>
</organism>
<dbReference type="EMBL" id="CAJHJT010000001">
    <property type="protein sequence ID" value="CAD6994221.1"/>
    <property type="molecule type" value="Genomic_DNA"/>
</dbReference>
<protein>
    <submittedName>
        <fullName evidence="1">(Mediterranean fruit fly) hypothetical protein</fullName>
    </submittedName>
</protein>